<keyword evidence="2" id="KW-0732">Signal</keyword>
<dbReference type="EMBL" id="MLIK01000027">
    <property type="protein sequence ID" value="OHU18210.1"/>
    <property type="molecule type" value="Genomic_DNA"/>
</dbReference>
<evidence type="ECO:0000256" key="2">
    <source>
        <dbReference type="SAM" id="SignalP"/>
    </source>
</evidence>
<sequence length="101" mass="10086">MRTYCVAILLVLGTWQAPAAVAAAEPVPINPMPAVPVAVPGGAPNNHAATPSQPAFGLLPRPGRGAQVTAGLEAGYTHRISGGMTGGQLEDPHGTGEGVAR</sequence>
<name>A0A1S1L4I9_9MYCO</name>
<accession>A0A1S1L4I9</accession>
<feature type="region of interest" description="Disordered" evidence="1">
    <location>
        <begin position="79"/>
        <end position="101"/>
    </location>
</feature>
<dbReference type="OrthoDB" id="4764453at2"/>
<feature type="compositionally biased region" description="Basic and acidic residues" evidence="1">
    <location>
        <begin position="90"/>
        <end position="101"/>
    </location>
</feature>
<comment type="caution">
    <text evidence="3">The sequence shown here is derived from an EMBL/GenBank/DDBJ whole genome shotgun (WGS) entry which is preliminary data.</text>
</comment>
<evidence type="ECO:0000313" key="4">
    <source>
        <dbReference type="Proteomes" id="UP000179616"/>
    </source>
</evidence>
<dbReference type="STRING" id="948102.BKG76_23785"/>
<feature type="signal peptide" evidence="2">
    <location>
        <begin position="1"/>
        <end position="19"/>
    </location>
</feature>
<dbReference type="GeneID" id="57169845"/>
<protein>
    <submittedName>
        <fullName evidence="3">Uncharacterized protein</fullName>
    </submittedName>
</protein>
<organism evidence="3 4">
    <name type="scientific">Mycobacteroides franklinii</name>
    <dbReference type="NCBI Taxonomy" id="948102"/>
    <lineage>
        <taxon>Bacteria</taxon>
        <taxon>Bacillati</taxon>
        <taxon>Actinomycetota</taxon>
        <taxon>Actinomycetes</taxon>
        <taxon>Mycobacteriales</taxon>
        <taxon>Mycobacteriaceae</taxon>
        <taxon>Mycobacteroides</taxon>
    </lineage>
</organism>
<proteinExistence type="predicted"/>
<dbReference type="AlphaFoldDB" id="A0A1S1L4I9"/>
<dbReference type="Proteomes" id="UP000179616">
    <property type="component" value="Unassembled WGS sequence"/>
</dbReference>
<feature type="chain" id="PRO_5038988263" evidence="2">
    <location>
        <begin position="20"/>
        <end position="101"/>
    </location>
</feature>
<gene>
    <name evidence="3" type="ORF">BKG76_23785</name>
</gene>
<evidence type="ECO:0000256" key="1">
    <source>
        <dbReference type="SAM" id="MobiDB-lite"/>
    </source>
</evidence>
<evidence type="ECO:0000313" key="3">
    <source>
        <dbReference type="EMBL" id="OHU18210.1"/>
    </source>
</evidence>
<dbReference type="RefSeq" id="WP_070940205.1">
    <property type="nucleotide sequence ID" value="NZ_MLIK01000027.1"/>
</dbReference>
<reference evidence="3 4" key="1">
    <citation type="submission" date="2016-10" db="EMBL/GenBank/DDBJ databases">
        <title>Evaluation of Human, Veterinary and Environmental Mycobacterium chelonae Isolates by Core Genome Phylogenomic Analysis, Targeted Gene Comparison, and Anti-microbial Susceptibility Patterns: A Tale of Mistaken Identities.</title>
        <authorList>
            <person name="Fogelson S.B."/>
            <person name="Camus A.C."/>
            <person name="Lorenz W."/>
            <person name="Vasireddy R."/>
            <person name="Vasireddy S."/>
            <person name="Smith T."/>
            <person name="Brown-Elliott B.A."/>
            <person name="Wallace R.J.Jr."/>
            <person name="Hasan N.A."/>
            <person name="Reischl U."/>
            <person name="Sanchez S."/>
        </authorList>
    </citation>
    <scope>NUCLEOTIDE SEQUENCE [LARGE SCALE GENOMIC DNA]</scope>
    <source>
        <strain evidence="3 4">1559</strain>
    </source>
</reference>